<keyword evidence="4 12" id="KW-0812">Transmembrane</keyword>
<evidence type="ECO:0000313" key="13">
    <source>
        <dbReference type="EMBL" id="PQJ54137.1"/>
    </source>
</evidence>
<dbReference type="AlphaFoldDB" id="A0A2S7UW21"/>
<sequence>MNNLIFVAIGGALGASMRYGVTMLMVSLLGKGFPYATLLVNVIGSFFMGILFSVIEHGMMSDLPWRSLFGIGLLGAFTTFSTFSLDTLLLLQDGDWFKAILNISLNVVVCVFAAWLGMQMMGFKHS</sequence>
<evidence type="ECO:0000256" key="5">
    <source>
        <dbReference type="ARBA" id="ARBA00022989"/>
    </source>
</evidence>
<evidence type="ECO:0000256" key="2">
    <source>
        <dbReference type="ARBA" id="ARBA00022475"/>
    </source>
</evidence>
<dbReference type="GO" id="GO:0046872">
    <property type="term" value="F:metal ion binding"/>
    <property type="evidence" value="ECO:0007669"/>
    <property type="project" value="UniProtKB-KW"/>
</dbReference>
<feature type="transmembrane region" description="Helical" evidence="12">
    <location>
        <begin position="67"/>
        <end position="90"/>
    </location>
</feature>
<dbReference type="Proteomes" id="UP000239007">
    <property type="component" value="Unassembled WGS sequence"/>
</dbReference>
<feature type="binding site" evidence="12">
    <location>
        <position position="78"/>
    </location>
    <ligand>
        <name>Na(+)</name>
        <dbReference type="ChEBI" id="CHEBI:29101"/>
        <note>structural</note>
    </ligand>
</feature>
<dbReference type="GO" id="GO:0005886">
    <property type="term" value="C:plasma membrane"/>
    <property type="evidence" value="ECO:0007669"/>
    <property type="project" value="UniProtKB-SubCell"/>
</dbReference>
<organism evidence="13 14">
    <name type="scientific">Psychrosphaera saromensis</name>
    <dbReference type="NCBI Taxonomy" id="716813"/>
    <lineage>
        <taxon>Bacteria</taxon>
        <taxon>Pseudomonadati</taxon>
        <taxon>Pseudomonadota</taxon>
        <taxon>Gammaproteobacteria</taxon>
        <taxon>Alteromonadales</taxon>
        <taxon>Pseudoalteromonadaceae</taxon>
        <taxon>Psychrosphaera</taxon>
    </lineage>
</organism>
<comment type="catalytic activity">
    <reaction evidence="11">
        <text>fluoride(in) = fluoride(out)</text>
        <dbReference type="Rhea" id="RHEA:76159"/>
        <dbReference type="ChEBI" id="CHEBI:17051"/>
    </reaction>
    <physiologicalReaction direction="left-to-right" evidence="11">
        <dbReference type="Rhea" id="RHEA:76160"/>
    </physiologicalReaction>
</comment>
<comment type="activity regulation">
    <text evidence="12">Na(+) is not transported, but it plays an essential structural role and its presence is essential for fluoride channel function.</text>
</comment>
<keyword evidence="8 12" id="KW-0472">Membrane</keyword>
<dbReference type="HAMAP" id="MF_00454">
    <property type="entry name" value="FluC"/>
    <property type="match status" value="1"/>
</dbReference>
<accession>A0A2S7UW21</accession>
<comment type="similarity">
    <text evidence="10 12">Belongs to the fluoride channel Fluc/FEX (TC 1.A.43) family.</text>
</comment>
<dbReference type="GO" id="GO:0062054">
    <property type="term" value="F:fluoride channel activity"/>
    <property type="evidence" value="ECO:0007669"/>
    <property type="project" value="UniProtKB-UniRule"/>
</dbReference>
<keyword evidence="3" id="KW-0997">Cell inner membrane</keyword>
<keyword evidence="5 12" id="KW-1133">Transmembrane helix</keyword>
<dbReference type="EMBL" id="MSCH01000003">
    <property type="protein sequence ID" value="PQJ54137.1"/>
    <property type="molecule type" value="Genomic_DNA"/>
</dbReference>
<dbReference type="PANTHER" id="PTHR28259:SF1">
    <property type="entry name" value="FLUORIDE EXPORT PROTEIN 1-RELATED"/>
    <property type="match status" value="1"/>
</dbReference>
<comment type="caution">
    <text evidence="13">The sequence shown here is derived from an EMBL/GenBank/DDBJ whole genome shotgun (WGS) entry which is preliminary data.</text>
</comment>
<gene>
    <name evidence="12" type="primary">fluC</name>
    <name evidence="12" type="synonym">crcB</name>
    <name evidence="13" type="ORF">BTO11_11090</name>
</gene>
<dbReference type="GO" id="GO:0140114">
    <property type="term" value="P:cellular detoxification of fluoride"/>
    <property type="evidence" value="ECO:0007669"/>
    <property type="project" value="UniProtKB-UniRule"/>
</dbReference>
<keyword evidence="12" id="KW-0479">Metal-binding</keyword>
<feature type="transmembrane region" description="Helical" evidence="12">
    <location>
        <begin position="96"/>
        <end position="116"/>
    </location>
</feature>
<dbReference type="InterPro" id="IPR003691">
    <property type="entry name" value="FluC"/>
</dbReference>
<name>A0A2S7UW21_9GAMM</name>
<protein>
    <recommendedName>
        <fullName evidence="12">Fluoride-specific ion channel FluC</fullName>
    </recommendedName>
</protein>
<keyword evidence="14" id="KW-1185">Reference proteome</keyword>
<keyword evidence="7 12" id="KW-0406">Ion transport</keyword>
<evidence type="ECO:0000313" key="14">
    <source>
        <dbReference type="Proteomes" id="UP000239007"/>
    </source>
</evidence>
<feature type="transmembrane region" description="Helical" evidence="12">
    <location>
        <begin position="34"/>
        <end position="55"/>
    </location>
</feature>
<keyword evidence="12" id="KW-0813">Transport</keyword>
<dbReference type="RefSeq" id="WP_105052649.1">
    <property type="nucleotide sequence ID" value="NZ_BMYG01000013.1"/>
</dbReference>
<keyword evidence="2 12" id="KW-1003">Cell membrane</keyword>
<proteinExistence type="inferred from homology"/>
<evidence type="ECO:0000256" key="7">
    <source>
        <dbReference type="ARBA" id="ARBA00023065"/>
    </source>
</evidence>
<dbReference type="NCBIfam" id="TIGR00494">
    <property type="entry name" value="crcB"/>
    <property type="match status" value="1"/>
</dbReference>
<feature type="binding site" evidence="12">
    <location>
        <position position="75"/>
    </location>
    <ligand>
        <name>Na(+)</name>
        <dbReference type="ChEBI" id="CHEBI:29101"/>
        <note>structural</note>
    </ligand>
</feature>
<evidence type="ECO:0000256" key="12">
    <source>
        <dbReference type="HAMAP-Rule" id="MF_00454"/>
    </source>
</evidence>
<comment type="function">
    <text evidence="12">Fluoride-specific ion channel. Important for reducing fluoride concentration in the cell, thus reducing its toxicity.</text>
</comment>
<evidence type="ECO:0000256" key="9">
    <source>
        <dbReference type="ARBA" id="ARBA00023303"/>
    </source>
</evidence>
<evidence type="ECO:0000256" key="6">
    <source>
        <dbReference type="ARBA" id="ARBA00023053"/>
    </source>
</evidence>
<reference evidence="13 14" key="1">
    <citation type="submission" date="2016-12" db="EMBL/GenBank/DDBJ databases">
        <title>Diversity of luminous bacteria.</title>
        <authorList>
            <person name="Yoshizawa S."/>
            <person name="Kogure K."/>
        </authorList>
    </citation>
    <scope>NUCLEOTIDE SEQUENCE [LARGE SCALE GENOMIC DNA]</scope>
    <source>
        <strain evidence="13 14">SA4-48</strain>
    </source>
</reference>
<evidence type="ECO:0000256" key="11">
    <source>
        <dbReference type="ARBA" id="ARBA00035585"/>
    </source>
</evidence>
<evidence type="ECO:0000256" key="4">
    <source>
        <dbReference type="ARBA" id="ARBA00022692"/>
    </source>
</evidence>
<evidence type="ECO:0000256" key="8">
    <source>
        <dbReference type="ARBA" id="ARBA00023136"/>
    </source>
</evidence>
<dbReference type="Pfam" id="PF02537">
    <property type="entry name" value="CRCB"/>
    <property type="match status" value="1"/>
</dbReference>
<dbReference type="OrthoDB" id="9806299at2"/>
<dbReference type="PANTHER" id="PTHR28259">
    <property type="entry name" value="FLUORIDE EXPORT PROTEIN 1-RELATED"/>
    <property type="match status" value="1"/>
</dbReference>
<evidence type="ECO:0000256" key="10">
    <source>
        <dbReference type="ARBA" id="ARBA00035120"/>
    </source>
</evidence>
<keyword evidence="6 12" id="KW-0915">Sodium</keyword>
<evidence type="ECO:0000256" key="3">
    <source>
        <dbReference type="ARBA" id="ARBA00022519"/>
    </source>
</evidence>
<evidence type="ECO:0000256" key="1">
    <source>
        <dbReference type="ARBA" id="ARBA00004651"/>
    </source>
</evidence>
<comment type="subcellular location">
    <subcellularLocation>
        <location evidence="1 12">Cell membrane</location>
        <topology evidence="1 12">Multi-pass membrane protein</topology>
    </subcellularLocation>
</comment>
<keyword evidence="9 12" id="KW-0407">Ion channel</keyword>